<name>A0AAP9SR40_PSEPU</name>
<evidence type="ECO:0000313" key="2">
    <source>
        <dbReference type="Proteomes" id="UP000076857"/>
    </source>
</evidence>
<gene>
    <name evidence="1" type="ORF">A3L25_020150</name>
</gene>
<organism evidence="1 2">
    <name type="scientific">Pseudomonas putida</name>
    <name type="common">Arthrobacter siderocapsulatus</name>
    <dbReference type="NCBI Taxonomy" id="303"/>
    <lineage>
        <taxon>Bacteria</taxon>
        <taxon>Pseudomonadati</taxon>
        <taxon>Pseudomonadota</taxon>
        <taxon>Gammaproteobacteria</taxon>
        <taxon>Pseudomonadales</taxon>
        <taxon>Pseudomonadaceae</taxon>
        <taxon>Pseudomonas</taxon>
    </lineage>
</organism>
<dbReference type="RefSeq" id="WP_155737805.1">
    <property type="nucleotide sequence ID" value="NZ_CP050951.1"/>
</dbReference>
<dbReference type="Proteomes" id="UP000076857">
    <property type="component" value="Chromosome"/>
</dbReference>
<dbReference type="AlphaFoldDB" id="A0AAP9SR40"/>
<proteinExistence type="predicted"/>
<evidence type="ECO:0000313" key="1">
    <source>
        <dbReference type="EMBL" id="QJQ11620.1"/>
    </source>
</evidence>
<protein>
    <submittedName>
        <fullName evidence="1">Uncharacterized protein</fullName>
    </submittedName>
</protein>
<sequence length="56" mass="6415">MFFAGGFHGDEANHHWPWRQFLVWLATVPALAGEHALNELDGHLQLALGFLEDRFK</sequence>
<reference evidence="1 2" key="1">
    <citation type="submission" date="2016-04" db="EMBL/GenBank/DDBJ databases">
        <authorList>
            <person name="Qiu J."/>
        </authorList>
    </citation>
    <scope>NUCLEOTIDE SEQUENCE [LARGE SCALE GENOMIC DNA]</scope>
    <source>
        <strain evidence="1 2">JQ581</strain>
    </source>
</reference>
<dbReference type="EMBL" id="CP050951">
    <property type="protein sequence ID" value="QJQ11620.1"/>
    <property type="molecule type" value="Genomic_DNA"/>
</dbReference>
<accession>A0AAP9SR40</accession>
<reference evidence="1 2" key="2">
    <citation type="submission" date="2020-04" db="EMBL/GenBank/DDBJ databases">
        <title>Complete genome sequence of Pseudomonas putida strain JQ581.</title>
        <authorList>
            <person name="Mu Y."/>
        </authorList>
    </citation>
    <scope>NUCLEOTIDE SEQUENCE [LARGE SCALE GENOMIC DNA]</scope>
    <source>
        <strain evidence="1 2">JQ581</strain>
    </source>
</reference>